<sequence length="337" mass="38689">MKNIDLEIELNQSSLILSEVLKISDGQLGNIKKSRSYFELQKSGKVVDRLDKCKFSRSASNLNINNRNDTNQTQPNVNKLTGKITDLTKEMEIKNSKIIEQQRCINILEEALRENNNIAEFEQLLAVVRSKDERINELEQMINNKAITVSSVNKESRILELEDALKESILIAAEREKVFNEEEQRRIETLQKMRKMEQRIRSLQNASALNCETCSSVLKRLKLLENQLQACESKKQDILRHSSHIIQDILEEAISGKDSKIAEFEMKGVLDENETKTCDALKIERDRLLHRLKIENEWLVNSQRDMPLEASQDVSLPDLTLADGQIAVCEDAIVWVS</sequence>
<gene>
    <name evidence="2" type="ORF">RR46_01640</name>
</gene>
<keyword evidence="3" id="KW-1185">Reference proteome</keyword>
<accession>A0A0N1PH35</accession>
<evidence type="ECO:0000256" key="1">
    <source>
        <dbReference type="SAM" id="Coils"/>
    </source>
</evidence>
<name>A0A0N1PH35_PAPXU</name>
<dbReference type="STRING" id="66420.A0A0N1PH35"/>
<dbReference type="AlphaFoldDB" id="A0A0N1PH35"/>
<protein>
    <submittedName>
        <fullName evidence="2">ELKS/Rab6-interacting/CAST family member 1</fullName>
    </submittedName>
</protein>
<evidence type="ECO:0000313" key="3">
    <source>
        <dbReference type="Proteomes" id="UP000053268"/>
    </source>
</evidence>
<feature type="coiled-coil region" evidence="1">
    <location>
        <begin position="179"/>
        <end position="241"/>
    </location>
</feature>
<keyword evidence="1" id="KW-0175">Coiled coil</keyword>
<evidence type="ECO:0000313" key="2">
    <source>
        <dbReference type="EMBL" id="KPJ03569.1"/>
    </source>
</evidence>
<dbReference type="EMBL" id="KQ459166">
    <property type="protein sequence ID" value="KPJ03569.1"/>
    <property type="molecule type" value="Genomic_DNA"/>
</dbReference>
<organism evidence="2 3">
    <name type="scientific">Papilio xuthus</name>
    <name type="common">Asian swallowtail butterfly</name>
    <dbReference type="NCBI Taxonomy" id="66420"/>
    <lineage>
        <taxon>Eukaryota</taxon>
        <taxon>Metazoa</taxon>
        <taxon>Ecdysozoa</taxon>
        <taxon>Arthropoda</taxon>
        <taxon>Hexapoda</taxon>
        <taxon>Insecta</taxon>
        <taxon>Pterygota</taxon>
        <taxon>Neoptera</taxon>
        <taxon>Endopterygota</taxon>
        <taxon>Lepidoptera</taxon>
        <taxon>Glossata</taxon>
        <taxon>Ditrysia</taxon>
        <taxon>Papilionoidea</taxon>
        <taxon>Papilionidae</taxon>
        <taxon>Papilioninae</taxon>
        <taxon>Papilio</taxon>
    </lineage>
</organism>
<proteinExistence type="predicted"/>
<dbReference type="Proteomes" id="UP000053268">
    <property type="component" value="Unassembled WGS sequence"/>
</dbReference>
<reference evidence="2 3" key="1">
    <citation type="journal article" date="2015" name="Nat. Commun.">
        <title>Outbred genome sequencing and CRISPR/Cas9 gene editing in butterflies.</title>
        <authorList>
            <person name="Li X."/>
            <person name="Fan D."/>
            <person name="Zhang W."/>
            <person name="Liu G."/>
            <person name="Zhang L."/>
            <person name="Zhao L."/>
            <person name="Fang X."/>
            <person name="Chen L."/>
            <person name="Dong Y."/>
            <person name="Chen Y."/>
            <person name="Ding Y."/>
            <person name="Zhao R."/>
            <person name="Feng M."/>
            <person name="Zhu Y."/>
            <person name="Feng Y."/>
            <person name="Jiang X."/>
            <person name="Zhu D."/>
            <person name="Xiang H."/>
            <person name="Feng X."/>
            <person name="Li S."/>
            <person name="Wang J."/>
            <person name="Zhang G."/>
            <person name="Kronforst M.R."/>
            <person name="Wang W."/>
        </authorList>
    </citation>
    <scope>NUCLEOTIDE SEQUENCE [LARGE SCALE GENOMIC DNA]</scope>
    <source>
        <strain evidence="2">Ya'a_city_454_Px</strain>
        <tissue evidence="2">Whole body</tissue>
    </source>
</reference>